<reference evidence="1 2" key="1">
    <citation type="journal article" date="2022" name="Hortic Res">
        <title>A haplotype resolved chromosomal level avocado genome allows analysis of novel avocado genes.</title>
        <authorList>
            <person name="Nath O."/>
            <person name="Fletcher S.J."/>
            <person name="Hayward A."/>
            <person name="Shaw L.M."/>
            <person name="Masouleh A.K."/>
            <person name="Furtado A."/>
            <person name="Henry R.J."/>
            <person name="Mitter N."/>
        </authorList>
    </citation>
    <scope>NUCLEOTIDE SEQUENCE [LARGE SCALE GENOMIC DNA]</scope>
    <source>
        <strain evidence="2">cv. Hass</strain>
    </source>
</reference>
<comment type="caution">
    <text evidence="1">The sequence shown here is derived from an EMBL/GenBank/DDBJ whole genome shotgun (WGS) entry which is preliminary data.</text>
</comment>
<protein>
    <submittedName>
        <fullName evidence="1">Uncharacterized protein</fullName>
    </submittedName>
</protein>
<name>A0ACC2LQL2_PERAE</name>
<sequence length="130" mass="14938">MSVFSTGSVVVLEEGSLNWWTFLGQTNPRLHPTRSSSLVSYLPQFGALNTVEGVNLLELLLMASKVAYENEEYVKNAMTNYWKMNFVGFYNCWNKYTETYGTQVYIFTDTARRGCQPDRGDVPRNWVLGR</sequence>
<proteinExistence type="predicted"/>
<gene>
    <name evidence="1" type="ORF">MRB53_009968</name>
</gene>
<keyword evidence="2" id="KW-1185">Reference proteome</keyword>
<dbReference type="Proteomes" id="UP001234297">
    <property type="component" value="Chromosome 3"/>
</dbReference>
<dbReference type="EMBL" id="CM056811">
    <property type="protein sequence ID" value="KAJ8635701.1"/>
    <property type="molecule type" value="Genomic_DNA"/>
</dbReference>
<organism evidence="1 2">
    <name type="scientific">Persea americana</name>
    <name type="common">Avocado</name>
    <dbReference type="NCBI Taxonomy" id="3435"/>
    <lineage>
        <taxon>Eukaryota</taxon>
        <taxon>Viridiplantae</taxon>
        <taxon>Streptophyta</taxon>
        <taxon>Embryophyta</taxon>
        <taxon>Tracheophyta</taxon>
        <taxon>Spermatophyta</taxon>
        <taxon>Magnoliopsida</taxon>
        <taxon>Magnoliidae</taxon>
        <taxon>Laurales</taxon>
        <taxon>Lauraceae</taxon>
        <taxon>Persea</taxon>
    </lineage>
</organism>
<evidence type="ECO:0000313" key="1">
    <source>
        <dbReference type="EMBL" id="KAJ8635701.1"/>
    </source>
</evidence>
<accession>A0ACC2LQL2</accession>
<evidence type="ECO:0000313" key="2">
    <source>
        <dbReference type="Proteomes" id="UP001234297"/>
    </source>
</evidence>